<accession>A0A9X1Y720</accession>
<evidence type="ECO:0000256" key="1">
    <source>
        <dbReference type="SAM" id="MobiDB-lite"/>
    </source>
</evidence>
<feature type="region of interest" description="Disordered" evidence="1">
    <location>
        <begin position="141"/>
        <end position="197"/>
    </location>
</feature>
<organism evidence="3 4">
    <name type="scientific">Roseomonas acroporae</name>
    <dbReference type="NCBI Taxonomy" id="2937791"/>
    <lineage>
        <taxon>Bacteria</taxon>
        <taxon>Pseudomonadati</taxon>
        <taxon>Pseudomonadota</taxon>
        <taxon>Alphaproteobacteria</taxon>
        <taxon>Acetobacterales</taxon>
        <taxon>Roseomonadaceae</taxon>
        <taxon>Roseomonas</taxon>
    </lineage>
</organism>
<dbReference type="RefSeq" id="WP_248667289.1">
    <property type="nucleotide sequence ID" value="NZ_JALPRX010000050.1"/>
</dbReference>
<feature type="signal peptide" evidence="2">
    <location>
        <begin position="1"/>
        <end position="18"/>
    </location>
</feature>
<proteinExistence type="predicted"/>
<evidence type="ECO:0000313" key="4">
    <source>
        <dbReference type="Proteomes" id="UP001139516"/>
    </source>
</evidence>
<dbReference type="EMBL" id="JALPRX010000050">
    <property type="protein sequence ID" value="MCK8785169.1"/>
    <property type="molecule type" value="Genomic_DNA"/>
</dbReference>
<reference evidence="3" key="1">
    <citation type="submission" date="2022-04" db="EMBL/GenBank/DDBJ databases">
        <title>Roseomonas acroporae sp. nov., isolated from coral Acropora digitifera.</title>
        <authorList>
            <person name="Sun H."/>
        </authorList>
    </citation>
    <scope>NUCLEOTIDE SEQUENCE</scope>
    <source>
        <strain evidence="3">NAR14</strain>
    </source>
</reference>
<sequence length="197" mass="19760">MRKGPAVLALALALPVLACCLGEAICLVAGVAARATAAPAGERAPPALRDALPVAKLTWPEAPTLVAEEPVAASPAGEAALRDSPDFLHRIDTGEASAAPAADVSFNVWRLVVTARAEAEAETTVAGPETEAVPVDCGDRQDGKAALDRPGVCAAQDDGKGERTAMSSGMPGATRPSLPAAGPVAKDRADKDAAAGR</sequence>
<feature type="compositionally biased region" description="Basic and acidic residues" evidence="1">
    <location>
        <begin position="185"/>
        <end position="197"/>
    </location>
</feature>
<keyword evidence="4" id="KW-1185">Reference proteome</keyword>
<dbReference type="Proteomes" id="UP001139516">
    <property type="component" value="Unassembled WGS sequence"/>
</dbReference>
<evidence type="ECO:0008006" key="5">
    <source>
        <dbReference type="Google" id="ProtNLM"/>
    </source>
</evidence>
<feature type="chain" id="PRO_5040937069" description="Secreted protein" evidence="2">
    <location>
        <begin position="19"/>
        <end position="197"/>
    </location>
</feature>
<dbReference type="AlphaFoldDB" id="A0A9X1Y720"/>
<protein>
    <recommendedName>
        <fullName evidence="5">Secreted protein</fullName>
    </recommendedName>
</protein>
<evidence type="ECO:0000313" key="3">
    <source>
        <dbReference type="EMBL" id="MCK8785169.1"/>
    </source>
</evidence>
<evidence type="ECO:0000256" key="2">
    <source>
        <dbReference type="SAM" id="SignalP"/>
    </source>
</evidence>
<name>A0A9X1Y720_9PROT</name>
<comment type="caution">
    <text evidence="3">The sequence shown here is derived from an EMBL/GenBank/DDBJ whole genome shotgun (WGS) entry which is preliminary data.</text>
</comment>
<keyword evidence="2" id="KW-0732">Signal</keyword>
<gene>
    <name evidence="3" type="ORF">M0638_12320</name>
</gene>